<dbReference type="PANTHER" id="PTHR43685">
    <property type="entry name" value="GLYCOSYLTRANSFERASE"/>
    <property type="match status" value="1"/>
</dbReference>
<keyword evidence="3" id="KW-0808">Transferase</keyword>
<evidence type="ECO:0000313" key="5">
    <source>
        <dbReference type="EMBL" id="AGR65209.1"/>
    </source>
</evidence>
<dbReference type="PANTHER" id="PTHR43685:SF5">
    <property type="entry name" value="GLYCOSYLTRANSFERASE EPSE-RELATED"/>
    <property type="match status" value="1"/>
</dbReference>
<evidence type="ECO:0000256" key="1">
    <source>
        <dbReference type="ARBA" id="ARBA00006739"/>
    </source>
</evidence>
<organism evidence="5 6">
    <name type="scientific">Limosilactobacillus reuteri TD1</name>
    <dbReference type="NCBI Taxonomy" id="1358027"/>
    <lineage>
        <taxon>Bacteria</taxon>
        <taxon>Bacillati</taxon>
        <taxon>Bacillota</taxon>
        <taxon>Bacilli</taxon>
        <taxon>Lactobacillales</taxon>
        <taxon>Lactobacillaceae</taxon>
        <taxon>Limosilactobacillus</taxon>
    </lineage>
</organism>
<dbReference type="Pfam" id="PF00535">
    <property type="entry name" value="Glycos_transf_2"/>
    <property type="match status" value="1"/>
</dbReference>
<evidence type="ECO:0000256" key="3">
    <source>
        <dbReference type="ARBA" id="ARBA00022679"/>
    </source>
</evidence>
<evidence type="ECO:0000259" key="4">
    <source>
        <dbReference type="Pfam" id="PF00535"/>
    </source>
</evidence>
<dbReference type="InterPro" id="IPR050834">
    <property type="entry name" value="Glycosyltransf_2"/>
</dbReference>
<evidence type="ECO:0000313" key="6">
    <source>
        <dbReference type="Proteomes" id="UP000015085"/>
    </source>
</evidence>
<reference evidence="5 6" key="1">
    <citation type="journal article" date="2014" name="Genome Announc.">
        <title>Complete Genome Sequences of Lactobacillus johnsonii Strain N6.2 and Lactobacillus reuteri Strain TD1.</title>
        <authorList>
            <person name="Leonard M.T."/>
            <person name="Valladares R.B."/>
            <person name="Ardissone A."/>
            <person name="Gonzalez C.F."/>
            <person name="Lorca G.L."/>
            <person name="Triplett E.W."/>
        </authorList>
    </citation>
    <scope>NUCLEOTIDE SEQUENCE [LARGE SCALE GENOMIC DNA]</scope>
    <source>
        <strain evidence="5 6">TD1</strain>
    </source>
</reference>
<dbReference type="Gene3D" id="3.90.550.10">
    <property type="entry name" value="Spore Coat Polysaccharide Biosynthesis Protein SpsA, Chain A"/>
    <property type="match status" value="1"/>
</dbReference>
<protein>
    <recommendedName>
        <fullName evidence="4">Glycosyltransferase 2-like domain-containing protein</fullName>
    </recommendedName>
</protein>
<dbReference type="HOGENOM" id="CLU_025996_0_9_9"/>
<dbReference type="RefSeq" id="WP_019253847.1">
    <property type="nucleotide sequence ID" value="NC_021872.1"/>
</dbReference>
<dbReference type="Proteomes" id="UP000015085">
    <property type="component" value="Chromosome"/>
</dbReference>
<keyword evidence="2" id="KW-0328">Glycosyltransferase</keyword>
<dbReference type="InterPro" id="IPR001173">
    <property type="entry name" value="Glyco_trans_2-like"/>
</dbReference>
<proteinExistence type="inferred from homology"/>
<sequence length="278" mass="32265">MTMQNDYPPFSVLMSVYKSDNPNYLDVALQSIEQQTVKPSEIVLVEDGPLSQGLHEIIKKHTRLFEGNLKNIRLKTNNGLGVALKIGTKYVSNQWIARMDADDYSVPDRFEKQLKIITSQSNISAVGGQVAEFATNINNIVGYRKVPVEKDLISDFIKWRSPLNHPTVMLNKESLMNVGGYLPYGNLEDYFLWVRMLSQNMKIYNSNDVLVYMRVDDGMYKRRGKLKNIKFFYSLRSFMYKKKLINIKEMFLGDFIVTANIIMPGWLRKIIYQRILHK</sequence>
<dbReference type="InterPro" id="IPR029044">
    <property type="entry name" value="Nucleotide-diphossugar_trans"/>
</dbReference>
<accession>S5NEI0</accession>
<dbReference type="AlphaFoldDB" id="S5NEI0"/>
<gene>
    <name evidence="5" type="ORF">N134_05840</name>
</gene>
<feature type="domain" description="Glycosyltransferase 2-like" evidence="4">
    <location>
        <begin position="11"/>
        <end position="172"/>
    </location>
</feature>
<name>S5NEI0_LIMRT</name>
<dbReference type="SUPFAM" id="SSF53448">
    <property type="entry name" value="Nucleotide-diphospho-sugar transferases"/>
    <property type="match status" value="1"/>
</dbReference>
<evidence type="ECO:0000256" key="2">
    <source>
        <dbReference type="ARBA" id="ARBA00022676"/>
    </source>
</evidence>
<dbReference type="GO" id="GO:0016757">
    <property type="term" value="F:glycosyltransferase activity"/>
    <property type="evidence" value="ECO:0007669"/>
    <property type="project" value="UniProtKB-KW"/>
</dbReference>
<dbReference type="KEGG" id="lrr:N134_05840"/>
<comment type="similarity">
    <text evidence="1">Belongs to the glycosyltransferase 2 family.</text>
</comment>
<dbReference type="PATRIC" id="fig|1358027.3.peg.1110"/>
<dbReference type="EMBL" id="CP006603">
    <property type="protein sequence ID" value="AGR65209.1"/>
    <property type="molecule type" value="Genomic_DNA"/>
</dbReference>